<dbReference type="Proteomes" id="UP000029227">
    <property type="component" value="Unassembled WGS sequence"/>
</dbReference>
<dbReference type="AlphaFoldDB" id="A0A090R017"/>
<protein>
    <submittedName>
        <fullName evidence="1">Uncharacterized protein</fullName>
    </submittedName>
</protein>
<gene>
    <name evidence="1" type="ORF">JCM19237_248</name>
</gene>
<dbReference type="EMBL" id="BBMN01000020">
    <property type="protein sequence ID" value="GAL07868.1"/>
    <property type="molecule type" value="Genomic_DNA"/>
</dbReference>
<accession>A0A090R017</accession>
<proteinExistence type="predicted"/>
<evidence type="ECO:0000313" key="2">
    <source>
        <dbReference type="Proteomes" id="UP000029227"/>
    </source>
</evidence>
<name>A0A090R017_9GAMM</name>
<comment type="caution">
    <text evidence="1">The sequence shown here is derived from an EMBL/GenBank/DDBJ whole genome shotgun (WGS) entry which is preliminary data.</text>
</comment>
<evidence type="ECO:0000313" key="1">
    <source>
        <dbReference type="EMBL" id="GAL07868.1"/>
    </source>
</evidence>
<sequence length="77" mass="8555">MRLNRQERQNACFIAAVATFIKTAGSTCFAKPTTILAQYNERSSKFGIKPIQSSTLFTIQKRVIESGALCCELEHDA</sequence>
<reference evidence="1 2" key="1">
    <citation type="journal article" date="2014" name="Genome Announc.">
        <title>Draft Genome Sequences of Two Vibrionaceae Species, Vibrio ponticus C121 and Photobacterium aphoticum C119, Isolated as Coral Reef Microbiota.</title>
        <authorList>
            <person name="Al-saari N."/>
            <person name="Meirelles P.M."/>
            <person name="Mino S."/>
            <person name="Suda W."/>
            <person name="Oshima K."/>
            <person name="Hattori M."/>
            <person name="Ohkuma M."/>
            <person name="Thompson F.L."/>
            <person name="Gomez-Gil B."/>
            <person name="Sawabe T."/>
            <person name="Sawabe T."/>
        </authorList>
    </citation>
    <scope>NUCLEOTIDE SEQUENCE [LARGE SCALE GENOMIC DNA]</scope>
    <source>
        <strain evidence="1 2">JCM 19237</strain>
    </source>
</reference>
<organism evidence="1 2">
    <name type="scientific">Photobacterium aphoticum</name>
    <dbReference type="NCBI Taxonomy" id="754436"/>
    <lineage>
        <taxon>Bacteria</taxon>
        <taxon>Pseudomonadati</taxon>
        <taxon>Pseudomonadota</taxon>
        <taxon>Gammaproteobacteria</taxon>
        <taxon>Vibrionales</taxon>
        <taxon>Vibrionaceae</taxon>
        <taxon>Photobacterium</taxon>
    </lineage>
</organism>